<dbReference type="Proteomes" id="UP000190322">
    <property type="component" value="Unassembled WGS sequence"/>
</dbReference>
<dbReference type="AlphaFoldDB" id="A0A1S9ZMJ0"/>
<evidence type="ECO:0000313" key="1">
    <source>
        <dbReference type="EMBL" id="OOR84608.1"/>
    </source>
</evidence>
<dbReference type="SUPFAM" id="SSF53474">
    <property type="entry name" value="alpha/beta-Hydrolases"/>
    <property type="match status" value="1"/>
</dbReference>
<comment type="caution">
    <text evidence="1">The sequence shown here is derived from an EMBL/GenBank/DDBJ whole genome shotgun (WGS) entry which is preliminary data.</text>
</comment>
<dbReference type="EMBL" id="MUXT01000004">
    <property type="protein sequence ID" value="OOR84608.1"/>
    <property type="molecule type" value="Genomic_DNA"/>
</dbReference>
<dbReference type="Pfam" id="PF02089">
    <property type="entry name" value="Palm_thioest"/>
    <property type="match status" value="1"/>
</dbReference>
<dbReference type="PANTHER" id="PTHR37946">
    <property type="entry name" value="SLL1969 PROTEIN"/>
    <property type="match status" value="1"/>
</dbReference>
<sequence>METQTPLTILIHGLHLSPWYMKPLAKRLDDSGLETYRYGYRSLLEPIQAHSAGLNAHLSRHHNSSRPINLVGHSLGGLVIRHFLAHYPQWHVHRCVTLGTPHSGSQTAHYANRYLKLLVNQSYLGALDGTCPHLPNGVEIGVIAGNRPFGLGLPLLTLRRHLHGLSTSDSQNDGTVFVSETVLHNATDYLLLPVSHTGFLTDKAVANQTAYFLNHGTFRR</sequence>
<evidence type="ECO:0008006" key="3">
    <source>
        <dbReference type="Google" id="ProtNLM"/>
    </source>
</evidence>
<name>A0A1S9ZMJ0_9GAMM</name>
<organism evidence="1 2">
    <name type="scientific">Moraxella canis</name>
    <dbReference type="NCBI Taxonomy" id="90239"/>
    <lineage>
        <taxon>Bacteria</taxon>
        <taxon>Pseudomonadati</taxon>
        <taxon>Pseudomonadota</taxon>
        <taxon>Gammaproteobacteria</taxon>
        <taxon>Moraxellales</taxon>
        <taxon>Moraxellaceae</taxon>
        <taxon>Moraxella</taxon>
    </lineage>
</organism>
<dbReference type="PANTHER" id="PTHR37946:SF1">
    <property type="entry name" value="SLL1969 PROTEIN"/>
    <property type="match status" value="1"/>
</dbReference>
<gene>
    <name evidence="1" type="ORF">B0180_03385</name>
</gene>
<reference evidence="1 2" key="1">
    <citation type="submission" date="2017-02" db="EMBL/GenBank/DDBJ databases">
        <title>Draft genome sequence of Moraxella canis CCUG 8415A type strain.</title>
        <authorList>
            <person name="Engstrom-Jakobsson H."/>
            <person name="Salva-Serra F."/>
            <person name="Thorell K."/>
            <person name="Gonzales-Siles L."/>
            <person name="Karlsson R."/>
            <person name="Boulund F."/>
            <person name="Engstrand L."/>
            <person name="Moore E."/>
        </authorList>
    </citation>
    <scope>NUCLEOTIDE SEQUENCE [LARGE SCALE GENOMIC DNA]</scope>
    <source>
        <strain evidence="1 2">CCUG 8415A</strain>
    </source>
</reference>
<accession>A0A1S9ZMJ0</accession>
<dbReference type="Gene3D" id="3.40.50.1820">
    <property type="entry name" value="alpha/beta hydrolase"/>
    <property type="match status" value="1"/>
</dbReference>
<protein>
    <recommendedName>
        <fullName evidence="3">Alpha/beta hydrolase</fullName>
    </recommendedName>
</protein>
<evidence type="ECO:0000313" key="2">
    <source>
        <dbReference type="Proteomes" id="UP000190322"/>
    </source>
</evidence>
<proteinExistence type="predicted"/>
<dbReference type="InterPro" id="IPR029058">
    <property type="entry name" value="AB_hydrolase_fold"/>
</dbReference>